<feature type="signal peptide" evidence="2">
    <location>
        <begin position="1"/>
        <end position="26"/>
    </location>
</feature>
<keyword evidence="4" id="KW-1185">Reference proteome</keyword>
<organism evidence="3 4">
    <name type="scientific">Ramazzottius varieornatus</name>
    <name type="common">Water bear</name>
    <name type="synonym">Tardigrade</name>
    <dbReference type="NCBI Taxonomy" id="947166"/>
    <lineage>
        <taxon>Eukaryota</taxon>
        <taxon>Metazoa</taxon>
        <taxon>Ecdysozoa</taxon>
        <taxon>Tardigrada</taxon>
        <taxon>Eutardigrada</taxon>
        <taxon>Parachela</taxon>
        <taxon>Hypsibioidea</taxon>
        <taxon>Ramazzottiidae</taxon>
        <taxon>Ramazzottius</taxon>
    </lineage>
</organism>
<evidence type="ECO:0000256" key="2">
    <source>
        <dbReference type="SAM" id="SignalP"/>
    </source>
</evidence>
<evidence type="ECO:0000313" key="4">
    <source>
        <dbReference type="Proteomes" id="UP000186922"/>
    </source>
</evidence>
<keyword evidence="2" id="KW-0732">Signal</keyword>
<dbReference type="AlphaFoldDB" id="A0A1D1VKU6"/>
<protein>
    <submittedName>
        <fullName evidence="3">Uncharacterized protein</fullName>
    </submittedName>
</protein>
<reference evidence="3 4" key="1">
    <citation type="journal article" date="2016" name="Nat. Commun.">
        <title>Extremotolerant tardigrade genome and improved radiotolerance of human cultured cells by tardigrade-unique protein.</title>
        <authorList>
            <person name="Hashimoto T."/>
            <person name="Horikawa D.D."/>
            <person name="Saito Y."/>
            <person name="Kuwahara H."/>
            <person name="Kozuka-Hata H."/>
            <person name="Shin-I T."/>
            <person name="Minakuchi Y."/>
            <person name="Ohishi K."/>
            <person name="Motoyama A."/>
            <person name="Aizu T."/>
            <person name="Enomoto A."/>
            <person name="Kondo K."/>
            <person name="Tanaka S."/>
            <person name="Hara Y."/>
            <person name="Koshikawa S."/>
            <person name="Sagara H."/>
            <person name="Miura T."/>
            <person name="Yokobori S."/>
            <person name="Miyagawa K."/>
            <person name="Suzuki Y."/>
            <person name="Kubo T."/>
            <person name="Oyama M."/>
            <person name="Kohara Y."/>
            <person name="Fujiyama A."/>
            <person name="Arakawa K."/>
            <person name="Katayama T."/>
            <person name="Toyoda A."/>
            <person name="Kunieda T."/>
        </authorList>
    </citation>
    <scope>NUCLEOTIDE SEQUENCE [LARGE SCALE GENOMIC DNA]</scope>
    <source>
        <strain evidence="3 4">YOKOZUNA-1</strain>
    </source>
</reference>
<dbReference type="EMBL" id="BDGG01000007">
    <property type="protein sequence ID" value="GAV01426.1"/>
    <property type="molecule type" value="Genomic_DNA"/>
</dbReference>
<evidence type="ECO:0000256" key="1">
    <source>
        <dbReference type="SAM" id="MobiDB-lite"/>
    </source>
</evidence>
<dbReference type="Proteomes" id="UP000186922">
    <property type="component" value="Unassembled WGS sequence"/>
</dbReference>
<feature type="chain" id="PRO_5008898555" evidence="2">
    <location>
        <begin position="27"/>
        <end position="301"/>
    </location>
</feature>
<gene>
    <name evidence="3" type="primary">RvY_12139</name>
    <name evidence="3" type="synonym">RvY_12139.2</name>
    <name evidence="3" type="ORF">RvY_12139-2</name>
</gene>
<name>A0A1D1VKU6_RAMVA</name>
<accession>A0A1D1VKU6</accession>
<sequence>MSATHVLLSAWSVAFITLLSLDGTATESRSQFSRLNITVGIYGISEPYILSSLPYVLPGFLGGLDYIGPRYNFQISATVLSGRHTVMVRDCIELAQYLYLVPQFYYSRPRDGSLFLLLHTGCNEIYDLSAMSLEWNTLVLSRTEHLRPEFPAETVPQPDIVVCGRLHADDHSAARTAKILLVVNNSDCKGQRYALLFSRGRNDVAQRERKRQTDHYGLQSAQHYEHERRTALNRNQEPCKKIGNQIMPDAYSYPSANECRNSSRLPEQSTQRFYDKRRIRKYPNYLMPQVHQRHLFDPSPD</sequence>
<feature type="region of interest" description="Disordered" evidence="1">
    <location>
        <begin position="211"/>
        <end position="230"/>
    </location>
</feature>
<evidence type="ECO:0000313" key="3">
    <source>
        <dbReference type="EMBL" id="GAV01426.1"/>
    </source>
</evidence>
<proteinExistence type="predicted"/>
<comment type="caution">
    <text evidence="3">The sequence shown here is derived from an EMBL/GenBank/DDBJ whole genome shotgun (WGS) entry which is preliminary data.</text>
</comment>